<dbReference type="EMBL" id="JAMTCG010000006">
    <property type="protein sequence ID" value="MCP2162255.1"/>
    <property type="molecule type" value="Genomic_DNA"/>
</dbReference>
<dbReference type="Gene3D" id="3.40.50.1240">
    <property type="entry name" value="Phosphoglycerate mutase-like"/>
    <property type="match status" value="1"/>
</dbReference>
<evidence type="ECO:0000256" key="2">
    <source>
        <dbReference type="ARBA" id="ARBA00023152"/>
    </source>
</evidence>
<keyword evidence="6" id="KW-1185">Reference proteome</keyword>
<dbReference type="SMART" id="SM00855">
    <property type="entry name" value="PGAM"/>
    <property type="match status" value="1"/>
</dbReference>
<dbReference type="InterPro" id="IPR005952">
    <property type="entry name" value="Phosphogly_mut1"/>
</dbReference>
<comment type="catalytic activity">
    <reaction evidence="4">
        <text>(2R)-2-phosphoglycerate = (2R)-3-phosphoglycerate</text>
        <dbReference type="Rhea" id="RHEA:15901"/>
        <dbReference type="ChEBI" id="CHEBI:58272"/>
        <dbReference type="ChEBI" id="CHEBI:58289"/>
        <dbReference type="EC" id="5.4.2.11"/>
    </reaction>
</comment>
<comment type="caution">
    <text evidence="5">The sequence shown here is derived from an EMBL/GenBank/DDBJ whole genome shotgun (WGS) entry which is preliminary data.</text>
</comment>
<dbReference type="PANTHER" id="PTHR11931">
    <property type="entry name" value="PHOSPHOGLYCERATE MUTASE"/>
    <property type="match status" value="1"/>
</dbReference>
<keyword evidence="2" id="KW-0324">Glycolysis</keyword>
<accession>A0ABT1H4U5</accession>
<dbReference type="CDD" id="cd07067">
    <property type="entry name" value="HP_PGM_like"/>
    <property type="match status" value="1"/>
</dbReference>
<organism evidence="5 6">
    <name type="scientific">Williamsia serinedens</name>
    <dbReference type="NCBI Taxonomy" id="391736"/>
    <lineage>
        <taxon>Bacteria</taxon>
        <taxon>Bacillati</taxon>
        <taxon>Actinomycetota</taxon>
        <taxon>Actinomycetes</taxon>
        <taxon>Mycobacteriales</taxon>
        <taxon>Nocardiaceae</taxon>
        <taxon>Williamsia</taxon>
    </lineage>
</organism>
<dbReference type="SUPFAM" id="SSF53254">
    <property type="entry name" value="Phosphoglycerate mutase-like"/>
    <property type="match status" value="1"/>
</dbReference>
<sequence>MLARHGESVANAAGVFTGWLDVSLSARGRVDAGHLGRTLVDAGIIPEVVYTSTLARCSETAASVVGEIGRVGGGVTIEHRRDLDERHYGSLTGRSKSQVHAEVGDTLFGEFCNSLSTPPPPLTAVDLARLTRDRWPCDRLSTLGVLSESLGDVVVRTRRVWEHEVRSDLEAGRTVVVVGHGNSLRALMVTIDTLDQTELSRCRVATGVPLVYDFDADMRPVVRGGRLIGGAEHAGDRGVVL</sequence>
<dbReference type="EC" id="5.4.2.11" evidence="4"/>
<dbReference type="InterPro" id="IPR001345">
    <property type="entry name" value="PG/BPGM_mutase_AS"/>
</dbReference>
<proteinExistence type="inferred from homology"/>
<dbReference type="PROSITE" id="PS00175">
    <property type="entry name" value="PG_MUTASE"/>
    <property type="match status" value="1"/>
</dbReference>
<comment type="function">
    <text evidence="4">Catalyzes the interconversion of 2-phosphoglycerate and 3-phosphoglycerate.</text>
</comment>
<dbReference type="Pfam" id="PF00300">
    <property type="entry name" value="His_Phos_1"/>
    <property type="match status" value="1"/>
</dbReference>
<name>A0ABT1H4U5_9NOCA</name>
<protein>
    <recommendedName>
        <fullName evidence="4">2,3-bisphosphoglycerate-dependent phosphoglycerate mutase</fullName>
        <ecNumber evidence="4">5.4.2.11</ecNumber>
    </recommendedName>
</protein>
<dbReference type="Proteomes" id="UP001205740">
    <property type="component" value="Unassembled WGS sequence"/>
</dbReference>
<comment type="pathway">
    <text evidence="4">Carbohydrate degradation; glycolysis; pyruvate from D-glyceraldehyde 3-phosphate: step 3/5.</text>
</comment>
<reference evidence="5 6" key="1">
    <citation type="submission" date="2022-06" db="EMBL/GenBank/DDBJ databases">
        <title>Genomic Encyclopedia of Archaeal and Bacterial Type Strains, Phase II (KMG-II): from individual species to whole genera.</title>
        <authorList>
            <person name="Goeker M."/>
        </authorList>
    </citation>
    <scope>NUCLEOTIDE SEQUENCE [LARGE SCALE GENOMIC DNA]</scope>
    <source>
        <strain evidence="5 6">DSM 45037</strain>
    </source>
</reference>
<evidence type="ECO:0000313" key="5">
    <source>
        <dbReference type="EMBL" id="MCP2162255.1"/>
    </source>
</evidence>
<evidence type="ECO:0000256" key="4">
    <source>
        <dbReference type="RuleBase" id="RU004512"/>
    </source>
</evidence>
<dbReference type="InterPro" id="IPR013078">
    <property type="entry name" value="His_Pase_superF_clade-1"/>
</dbReference>
<gene>
    <name evidence="5" type="ORF">LX12_003459</name>
</gene>
<comment type="similarity">
    <text evidence="1">Belongs to the phosphoglycerate mutase family. BPG-dependent PGAM subfamily.</text>
</comment>
<evidence type="ECO:0000256" key="3">
    <source>
        <dbReference type="ARBA" id="ARBA00023235"/>
    </source>
</evidence>
<evidence type="ECO:0000313" key="6">
    <source>
        <dbReference type="Proteomes" id="UP001205740"/>
    </source>
</evidence>
<evidence type="ECO:0000256" key="1">
    <source>
        <dbReference type="ARBA" id="ARBA00006717"/>
    </source>
</evidence>
<dbReference type="InterPro" id="IPR029033">
    <property type="entry name" value="His_PPase_superfam"/>
</dbReference>
<dbReference type="NCBIfam" id="TIGR01258">
    <property type="entry name" value="pgm_1"/>
    <property type="match status" value="1"/>
</dbReference>
<keyword evidence="3" id="KW-0413">Isomerase</keyword>